<reference evidence="2" key="1">
    <citation type="journal article" date="2022" name="Int. J. Mol. Sci.">
        <title>Draft Genome of Tanacetum Coccineum: Genomic Comparison of Closely Related Tanacetum-Family Plants.</title>
        <authorList>
            <person name="Yamashiro T."/>
            <person name="Shiraishi A."/>
            <person name="Nakayama K."/>
            <person name="Satake H."/>
        </authorList>
    </citation>
    <scope>NUCLEOTIDE SEQUENCE</scope>
</reference>
<protein>
    <recommendedName>
        <fullName evidence="4">Cytochrome c biogenesis FC</fullName>
    </recommendedName>
</protein>
<evidence type="ECO:0000313" key="3">
    <source>
        <dbReference type="Proteomes" id="UP001151760"/>
    </source>
</evidence>
<dbReference type="EMBL" id="BQNB010020503">
    <property type="protein sequence ID" value="GJT96686.1"/>
    <property type="molecule type" value="Genomic_DNA"/>
</dbReference>
<sequence length="525" mass="57116">MGSGLLPENAPPLGSFVVGAQNLPCSFLGVRFLRTHENNLKLEGPGTSGSGSQNRARALEVTVAGIIFSLALTESISSKGMTSALIWQVSSGSSESGNATSLPALESSSSSESLATRDYYNLPPQNNPGEYEGLVRDHLDQALNVPHYRNILDMEYFELTVLERKGLLQDRLFNLMLGEQNLSRIMELSPYTNIRREAYDFLEAPVLLKWFVSRDVPTGAPSSNGTIIPIPIPSFPLLVYLHSRKFIRSTDGAKSGVLVRASRPILLPDIIGRSSSETRARKALFRFVPVLHFLLIEKKGDFSYLESFCGVLRLLFFRTFFSLPRDRSAKRERARRRKGQPNGNEQGRNDKMRCPGHPHLERRVEVFGPVALPVPPSSGGACVGGAPAEIGLEALTLPTSRQLMAVGHDYYKKAPMKMNISHGGVCIFMLGVLLSCDPAAYVRPVAHASYLFRAGGVNSDSIRVTPVGEVALSIPSGQPGREHGGDGLPKKPARAGALRSRILIDPVQCCNPAVPLSPAPQLLET</sequence>
<feature type="compositionally biased region" description="Basic and acidic residues" evidence="1">
    <location>
        <begin position="347"/>
        <end position="356"/>
    </location>
</feature>
<dbReference type="PANTHER" id="PTHR36010:SF1">
    <property type="entry name" value="CYTOCHROME C BIOGENESIS CCMF C-TERMINAL-LIKE MITOCHONDRIAL PROTEIN-RELATED"/>
    <property type="match status" value="1"/>
</dbReference>
<organism evidence="2 3">
    <name type="scientific">Tanacetum coccineum</name>
    <dbReference type="NCBI Taxonomy" id="301880"/>
    <lineage>
        <taxon>Eukaryota</taxon>
        <taxon>Viridiplantae</taxon>
        <taxon>Streptophyta</taxon>
        <taxon>Embryophyta</taxon>
        <taxon>Tracheophyta</taxon>
        <taxon>Spermatophyta</taxon>
        <taxon>Magnoliopsida</taxon>
        <taxon>eudicotyledons</taxon>
        <taxon>Gunneridae</taxon>
        <taxon>Pentapetalae</taxon>
        <taxon>asterids</taxon>
        <taxon>campanulids</taxon>
        <taxon>Asterales</taxon>
        <taxon>Asteraceae</taxon>
        <taxon>Asteroideae</taxon>
        <taxon>Anthemideae</taxon>
        <taxon>Anthemidinae</taxon>
        <taxon>Tanacetum</taxon>
    </lineage>
</organism>
<feature type="region of interest" description="Disordered" evidence="1">
    <location>
        <begin position="328"/>
        <end position="356"/>
    </location>
</feature>
<dbReference type="PANTHER" id="PTHR36010">
    <property type="entry name" value="CYTOCHROME C BIOGENESIS CCMF C-TERMINAL-LIKE MITOCHONDRIAL PROTEIN-RELATED"/>
    <property type="match status" value="1"/>
</dbReference>
<dbReference type="InterPro" id="IPR044955">
    <property type="entry name" value="CCMFC"/>
</dbReference>
<reference evidence="2" key="2">
    <citation type="submission" date="2022-01" db="EMBL/GenBank/DDBJ databases">
        <authorList>
            <person name="Yamashiro T."/>
            <person name="Shiraishi A."/>
            <person name="Satake H."/>
            <person name="Nakayama K."/>
        </authorList>
    </citation>
    <scope>NUCLEOTIDE SEQUENCE</scope>
</reference>
<evidence type="ECO:0000313" key="2">
    <source>
        <dbReference type="EMBL" id="GJT96686.1"/>
    </source>
</evidence>
<keyword evidence="3" id="KW-1185">Reference proteome</keyword>
<evidence type="ECO:0008006" key="4">
    <source>
        <dbReference type="Google" id="ProtNLM"/>
    </source>
</evidence>
<accession>A0ABQ5IAE0</accession>
<gene>
    <name evidence="2" type="ORF">Tco_1092204</name>
</gene>
<comment type="caution">
    <text evidence="2">The sequence shown here is derived from an EMBL/GenBank/DDBJ whole genome shotgun (WGS) entry which is preliminary data.</text>
</comment>
<evidence type="ECO:0000256" key="1">
    <source>
        <dbReference type="SAM" id="MobiDB-lite"/>
    </source>
</evidence>
<proteinExistence type="predicted"/>
<dbReference type="Proteomes" id="UP001151760">
    <property type="component" value="Unassembled WGS sequence"/>
</dbReference>
<name>A0ABQ5IAE0_9ASTR</name>